<feature type="region of interest" description="Disordered" evidence="2">
    <location>
        <begin position="1"/>
        <end position="21"/>
    </location>
</feature>
<dbReference type="InterPro" id="IPR016024">
    <property type="entry name" value="ARM-type_fold"/>
</dbReference>
<evidence type="ECO:0000256" key="1">
    <source>
        <dbReference type="SAM" id="Coils"/>
    </source>
</evidence>
<protein>
    <recommendedName>
        <fullName evidence="5">SPRY domain-containing protein</fullName>
    </recommendedName>
</protein>
<evidence type="ECO:0008006" key="5">
    <source>
        <dbReference type="Google" id="ProtNLM"/>
    </source>
</evidence>
<sequence length="491" mass="55539">MEESSERTNRNSAITSTTNDNGIANIPQLANDLRSTDVFLHYPALQRLFIAIVMDSSNIEAVKQQDMVGVLNNFLVSEARPELQELSVAILGVLGAHGKRRRKRSRALTSGWALIQIILNSDQVLSKQGTEALCKLIVIDEDVRHAMLSRRFVDLILETFINQEKIQNQSSSFSSDQQDESEQNFVKVGLLSVVLKLAEEIENPIILSALIPTLEEIKKNGEKEMMKKAKSILGCLREEGITAPQSNESNQKDEKIRQLEETVRRQEELIRRNDEEKEREKIEKEENKRKIAELERKAEESKQKDEVKSNKIVELEQLVATLQQKVDKVQIPSAQKLDEIPIQITVQPGSYTKEKNEFTYISTKNEFKTFPISPAVINGIFICEVKINKKGDNPVGVMKSGLVVPFSEWPGDRPYSNECIAFHQNGPVYQNSQTVRGNGEYGEGDQVTIEVNLLATPRTAHLFINGQQQPVFVSGLPKSVQFWMNPLQFCH</sequence>
<comment type="caution">
    <text evidence="3">The sequence shown here is derived from an EMBL/GenBank/DDBJ whole genome shotgun (WGS) entry which is preliminary data.</text>
</comment>
<dbReference type="AlphaFoldDB" id="A0A5J4X736"/>
<dbReference type="Proteomes" id="UP000324800">
    <property type="component" value="Unassembled WGS sequence"/>
</dbReference>
<evidence type="ECO:0000313" key="3">
    <source>
        <dbReference type="EMBL" id="KAA6402702.1"/>
    </source>
</evidence>
<evidence type="ECO:0000256" key="2">
    <source>
        <dbReference type="SAM" id="MobiDB-lite"/>
    </source>
</evidence>
<keyword evidence="1" id="KW-0175">Coiled coil</keyword>
<dbReference type="SUPFAM" id="SSF48371">
    <property type="entry name" value="ARM repeat"/>
    <property type="match status" value="1"/>
</dbReference>
<dbReference type="EMBL" id="SNRW01000199">
    <property type="protein sequence ID" value="KAA6402702.1"/>
    <property type="molecule type" value="Genomic_DNA"/>
</dbReference>
<dbReference type="Gene3D" id="1.25.10.10">
    <property type="entry name" value="Leucine-rich Repeat Variant"/>
    <property type="match status" value="1"/>
</dbReference>
<name>A0A5J4X736_9EUKA</name>
<dbReference type="Gene3D" id="2.60.120.920">
    <property type="match status" value="1"/>
</dbReference>
<evidence type="ECO:0000313" key="4">
    <source>
        <dbReference type="Proteomes" id="UP000324800"/>
    </source>
</evidence>
<feature type="coiled-coil region" evidence="1">
    <location>
        <begin position="249"/>
        <end position="311"/>
    </location>
</feature>
<feature type="compositionally biased region" description="Polar residues" evidence="2">
    <location>
        <begin position="10"/>
        <end position="21"/>
    </location>
</feature>
<gene>
    <name evidence="3" type="ORF">EZS28_001773</name>
</gene>
<dbReference type="InterPro" id="IPR043136">
    <property type="entry name" value="B30.2/SPRY_sf"/>
</dbReference>
<proteinExistence type="predicted"/>
<reference evidence="3 4" key="1">
    <citation type="submission" date="2019-03" db="EMBL/GenBank/DDBJ databases">
        <title>Single cell metagenomics reveals metabolic interactions within the superorganism composed of flagellate Streblomastix strix and complex community of Bacteroidetes bacteria on its surface.</title>
        <authorList>
            <person name="Treitli S.C."/>
            <person name="Kolisko M."/>
            <person name="Husnik F."/>
            <person name="Keeling P."/>
            <person name="Hampl V."/>
        </authorList>
    </citation>
    <scope>NUCLEOTIDE SEQUENCE [LARGE SCALE GENOMIC DNA]</scope>
    <source>
        <strain evidence="3">ST1C</strain>
    </source>
</reference>
<dbReference type="InterPro" id="IPR011989">
    <property type="entry name" value="ARM-like"/>
</dbReference>
<accession>A0A5J4X736</accession>
<organism evidence="3 4">
    <name type="scientific">Streblomastix strix</name>
    <dbReference type="NCBI Taxonomy" id="222440"/>
    <lineage>
        <taxon>Eukaryota</taxon>
        <taxon>Metamonada</taxon>
        <taxon>Preaxostyla</taxon>
        <taxon>Oxymonadida</taxon>
        <taxon>Streblomastigidae</taxon>
        <taxon>Streblomastix</taxon>
    </lineage>
</organism>